<sequence length="421" mass="47191">MENAFKISGFSFKNTPLEIREKLALNEPEAKQLMQFLNQTVQANDLMVLSTCNRTEIYYDHELDLNNEIATSLSLIKGLNKEEILKHLTCTSDSEEAVNHLFEVAMGLDAQVVGDIQISNQVKKAYQWSADENVAGPFLHRLMHTIFYANKRVVQETAFRDGAASVSYAAKELIEDLTSEFKEPKILILGLGEIGEDVCRNYAGTTKSVTIANRTKEKAVTLGVECNFPVIDFNKALETLADYDVIVSSVAHSEPIITRDMIVSMNILSHKFFIDLSVPRSIETSIEDHAGALLYNIDNIQSKASEALNKRIAAVPDVKRIISETQEEFGEWSREMAVSPTIKKLKNALEAIRQEELKRYLKDGDSTEAKVIDTVTKSMMQKIIKLPVLQLKAACKRGEAETLIDVLNDLFDLDKADQKVK</sequence>
<dbReference type="Proteomes" id="UP000662783">
    <property type="component" value="Chromosome"/>
</dbReference>
<dbReference type="Pfam" id="PF05201">
    <property type="entry name" value="GlutR_N"/>
    <property type="match status" value="1"/>
</dbReference>
<feature type="binding site" evidence="8 10">
    <location>
        <begin position="190"/>
        <end position="195"/>
    </location>
    <ligand>
        <name>NADP(+)</name>
        <dbReference type="ChEBI" id="CHEBI:58349"/>
    </ligand>
</feature>
<evidence type="ECO:0000259" key="13">
    <source>
        <dbReference type="Pfam" id="PF00745"/>
    </source>
</evidence>
<dbReference type="Gene3D" id="3.40.50.720">
    <property type="entry name" value="NAD(P)-binding Rossmann-like Domain"/>
    <property type="match status" value="1"/>
</dbReference>
<evidence type="ECO:0000256" key="7">
    <source>
        <dbReference type="ARBA" id="ARBA00047464"/>
    </source>
</evidence>
<evidence type="ECO:0000313" key="17">
    <source>
        <dbReference type="Proteomes" id="UP000662783"/>
    </source>
</evidence>
<evidence type="ECO:0000256" key="1">
    <source>
        <dbReference type="ARBA" id="ARBA00005059"/>
    </source>
</evidence>
<gene>
    <name evidence="8" type="primary">hemA</name>
    <name evidence="16" type="ORF">JR347_07130</name>
</gene>
<dbReference type="AlphaFoldDB" id="A0A975A224"/>
<comment type="miscellaneous">
    <text evidence="8">During catalysis, the active site Cys acts as a nucleophile attacking the alpha-carbonyl group of tRNA-bound glutamate with the formation of a thioester intermediate between enzyme and glutamate, and the concomitant release of tRNA(Glu). The thioester intermediate is finally reduced by direct hydride transfer from NADPH, to form the product GSA.</text>
</comment>
<dbReference type="InterPro" id="IPR036291">
    <property type="entry name" value="NAD(P)-bd_dom_sf"/>
</dbReference>
<dbReference type="EC" id="1.2.1.70" evidence="3 8"/>
<comment type="function">
    <text evidence="8">Catalyzes the NADPH-dependent reduction of glutamyl-tRNA(Glu) to glutamate 1-semialdehyde (GSA).</text>
</comment>
<dbReference type="InterPro" id="IPR000343">
    <property type="entry name" value="4pyrrol_synth_GluRdtase"/>
</dbReference>
<dbReference type="Pfam" id="PF00745">
    <property type="entry name" value="GlutR_dimer"/>
    <property type="match status" value="1"/>
</dbReference>
<organism evidence="16 17">
    <name type="scientific">Fulvivirga lutea</name>
    <dbReference type="NCBI Taxonomy" id="2810512"/>
    <lineage>
        <taxon>Bacteria</taxon>
        <taxon>Pseudomonadati</taxon>
        <taxon>Bacteroidota</taxon>
        <taxon>Cytophagia</taxon>
        <taxon>Cytophagales</taxon>
        <taxon>Fulvivirgaceae</taxon>
        <taxon>Fulvivirga</taxon>
    </lineage>
</organism>
<feature type="binding site" evidence="8">
    <location>
        <position position="121"/>
    </location>
    <ligand>
        <name>substrate</name>
    </ligand>
</feature>
<evidence type="ECO:0000256" key="6">
    <source>
        <dbReference type="ARBA" id="ARBA00023244"/>
    </source>
</evidence>
<comment type="pathway">
    <text evidence="1 8 12">Porphyrin-containing compound metabolism; protoporphyrin-IX biosynthesis; 5-aminolevulinate from L-glutamyl-tRNA(Glu): step 1/2.</text>
</comment>
<dbReference type="GO" id="GO:0008883">
    <property type="term" value="F:glutamyl-tRNA reductase activity"/>
    <property type="evidence" value="ECO:0007669"/>
    <property type="project" value="UniProtKB-UniRule"/>
</dbReference>
<accession>A0A975A224</accession>
<protein>
    <recommendedName>
        <fullName evidence="3 8">Glutamyl-tRNA reductase</fullName>
        <shortName evidence="8">GluTR</shortName>
        <ecNumber evidence="3 8">1.2.1.70</ecNumber>
    </recommendedName>
</protein>
<dbReference type="HAMAP" id="MF_00087">
    <property type="entry name" value="Glu_tRNA_reductase"/>
    <property type="match status" value="1"/>
</dbReference>
<proteinExistence type="inferred from homology"/>
<dbReference type="KEGG" id="fuv:JR347_07130"/>
<dbReference type="InterPro" id="IPR036453">
    <property type="entry name" value="GluRdtase_dimer_dom_sf"/>
</dbReference>
<dbReference type="InterPro" id="IPR015896">
    <property type="entry name" value="4pyrrol_synth_GluRdtase_dimer"/>
</dbReference>
<dbReference type="Gene3D" id="3.30.460.30">
    <property type="entry name" value="Glutamyl-tRNA reductase, N-terminal domain"/>
    <property type="match status" value="1"/>
</dbReference>
<dbReference type="SUPFAM" id="SSF69075">
    <property type="entry name" value="Glutamyl tRNA-reductase dimerization domain"/>
    <property type="match status" value="1"/>
</dbReference>
<dbReference type="InterPro" id="IPR036343">
    <property type="entry name" value="GluRdtase_N_sf"/>
</dbReference>
<evidence type="ECO:0000256" key="3">
    <source>
        <dbReference type="ARBA" id="ARBA00012970"/>
    </source>
</evidence>
<feature type="site" description="Important for activity" evidence="8 11">
    <location>
        <position position="100"/>
    </location>
</feature>
<dbReference type="PANTHER" id="PTHR43013:SF1">
    <property type="entry name" value="GLUTAMYL-TRNA REDUCTASE"/>
    <property type="match status" value="1"/>
</dbReference>
<evidence type="ECO:0000256" key="4">
    <source>
        <dbReference type="ARBA" id="ARBA00022857"/>
    </source>
</evidence>
<feature type="domain" description="Tetrapyrrole biosynthesis glutamyl-tRNA reductase dimerisation" evidence="13">
    <location>
        <begin position="318"/>
        <end position="413"/>
    </location>
</feature>
<dbReference type="FunFam" id="3.30.460.30:FF:000001">
    <property type="entry name" value="Glutamyl-tRNA reductase"/>
    <property type="match status" value="1"/>
</dbReference>
<keyword evidence="17" id="KW-1185">Reference proteome</keyword>
<dbReference type="SUPFAM" id="SSF51735">
    <property type="entry name" value="NAD(P)-binding Rossmann-fold domains"/>
    <property type="match status" value="1"/>
</dbReference>
<dbReference type="GO" id="GO:0050661">
    <property type="term" value="F:NADP binding"/>
    <property type="evidence" value="ECO:0007669"/>
    <property type="project" value="InterPro"/>
</dbReference>
<dbReference type="NCBIfam" id="TIGR01035">
    <property type="entry name" value="hemA"/>
    <property type="match status" value="1"/>
</dbReference>
<evidence type="ECO:0000256" key="8">
    <source>
        <dbReference type="HAMAP-Rule" id="MF_00087"/>
    </source>
</evidence>
<evidence type="ECO:0000313" key="16">
    <source>
        <dbReference type="EMBL" id="QSE98845.1"/>
    </source>
</evidence>
<comment type="subunit">
    <text evidence="8">Homodimer.</text>
</comment>
<comment type="caution">
    <text evidence="8">Lacks conserved residue(s) required for the propagation of feature annotation.</text>
</comment>
<keyword evidence="5 8" id="KW-0560">Oxidoreductase</keyword>
<comment type="catalytic activity">
    <reaction evidence="7 8 12">
        <text>(S)-4-amino-5-oxopentanoate + tRNA(Glu) + NADP(+) = L-glutamyl-tRNA(Glu) + NADPH + H(+)</text>
        <dbReference type="Rhea" id="RHEA:12344"/>
        <dbReference type="Rhea" id="RHEA-COMP:9663"/>
        <dbReference type="Rhea" id="RHEA-COMP:9680"/>
        <dbReference type="ChEBI" id="CHEBI:15378"/>
        <dbReference type="ChEBI" id="CHEBI:57501"/>
        <dbReference type="ChEBI" id="CHEBI:57783"/>
        <dbReference type="ChEBI" id="CHEBI:58349"/>
        <dbReference type="ChEBI" id="CHEBI:78442"/>
        <dbReference type="ChEBI" id="CHEBI:78520"/>
        <dbReference type="EC" id="1.2.1.70"/>
    </reaction>
</comment>
<dbReference type="InterPro" id="IPR006151">
    <property type="entry name" value="Shikm_DH/Glu-tRNA_Rdtase"/>
</dbReference>
<feature type="binding site" evidence="8">
    <location>
        <begin position="51"/>
        <end position="54"/>
    </location>
    <ligand>
        <name>substrate</name>
    </ligand>
</feature>
<evidence type="ECO:0000256" key="2">
    <source>
        <dbReference type="ARBA" id="ARBA00005916"/>
    </source>
</evidence>
<evidence type="ECO:0000256" key="9">
    <source>
        <dbReference type="PIRSR" id="PIRSR000445-1"/>
    </source>
</evidence>
<comment type="domain">
    <text evidence="8">Possesses an unusual extended V-shaped dimeric structure with each monomer consisting of three distinct domains arranged along a curved 'spinal' alpha-helix. The N-terminal catalytic domain specifically recognizes the glutamate moiety of the substrate. The second domain is the NADPH-binding domain, and the third C-terminal domain is responsible for dimerization.</text>
</comment>
<evidence type="ECO:0000256" key="11">
    <source>
        <dbReference type="PIRSR" id="PIRSR000445-4"/>
    </source>
</evidence>
<dbReference type="PANTHER" id="PTHR43013">
    <property type="entry name" value="GLUTAMYL-TRNA REDUCTASE"/>
    <property type="match status" value="1"/>
</dbReference>
<dbReference type="RefSeq" id="WP_205723359.1">
    <property type="nucleotide sequence ID" value="NZ_CP070608.1"/>
</dbReference>
<evidence type="ECO:0000259" key="14">
    <source>
        <dbReference type="Pfam" id="PF01488"/>
    </source>
</evidence>
<evidence type="ECO:0000259" key="15">
    <source>
        <dbReference type="Pfam" id="PF05201"/>
    </source>
</evidence>
<dbReference type="PIRSF" id="PIRSF000445">
    <property type="entry name" value="4pyrrol_synth_GluRdtase"/>
    <property type="match status" value="1"/>
</dbReference>
<dbReference type="InterPro" id="IPR015895">
    <property type="entry name" value="4pyrrol_synth_GluRdtase_N"/>
</dbReference>
<evidence type="ECO:0000256" key="10">
    <source>
        <dbReference type="PIRSR" id="PIRSR000445-3"/>
    </source>
</evidence>
<feature type="domain" description="Quinate/shikimate 5-dehydrogenase/glutamyl-tRNA reductase" evidence="14">
    <location>
        <begin position="173"/>
        <end position="301"/>
    </location>
</feature>
<reference evidence="16" key="1">
    <citation type="submission" date="2021-02" db="EMBL/GenBank/DDBJ databases">
        <title>Fulvivirga sp. S481 isolated from sea water.</title>
        <authorList>
            <person name="Bae S.S."/>
            <person name="Baek K."/>
        </authorList>
    </citation>
    <scope>NUCLEOTIDE SEQUENCE</scope>
    <source>
        <strain evidence="16">S481</strain>
    </source>
</reference>
<dbReference type="EMBL" id="CP070608">
    <property type="protein sequence ID" value="QSE98845.1"/>
    <property type="molecule type" value="Genomic_DNA"/>
</dbReference>
<comment type="similarity">
    <text evidence="2 8 12">Belongs to the glutamyl-tRNA reductase family.</text>
</comment>
<dbReference type="Pfam" id="PF01488">
    <property type="entry name" value="Shikimate_DH"/>
    <property type="match status" value="1"/>
</dbReference>
<dbReference type="GO" id="GO:0019353">
    <property type="term" value="P:protoporphyrinogen IX biosynthetic process from glutamate"/>
    <property type="evidence" value="ECO:0007669"/>
    <property type="project" value="TreeGrafter"/>
</dbReference>
<dbReference type="SUPFAM" id="SSF69742">
    <property type="entry name" value="Glutamyl tRNA-reductase catalytic, N-terminal domain"/>
    <property type="match status" value="1"/>
</dbReference>
<evidence type="ECO:0000256" key="12">
    <source>
        <dbReference type="RuleBase" id="RU000584"/>
    </source>
</evidence>
<feature type="active site" description="Nucleophile" evidence="8 9">
    <location>
        <position position="52"/>
    </location>
</feature>
<keyword evidence="4 8" id="KW-0521">NADP</keyword>
<name>A0A975A224_9BACT</name>
<feature type="binding site" evidence="8">
    <location>
        <begin position="115"/>
        <end position="117"/>
    </location>
    <ligand>
        <name>substrate</name>
    </ligand>
</feature>
<keyword evidence="6 8" id="KW-0627">Porphyrin biosynthesis</keyword>
<feature type="domain" description="Glutamyl-tRNA reductase N-terminal" evidence="15">
    <location>
        <begin position="9"/>
        <end position="157"/>
    </location>
</feature>
<evidence type="ECO:0000256" key="5">
    <source>
        <dbReference type="ARBA" id="ARBA00023002"/>
    </source>
</evidence>